<name>A0A674I5J1_9SAUR</name>
<feature type="compositionally biased region" description="Gly residues" evidence="1">
    <location>
        <begin position="1"/>
        <end position="19"/>
    </location>
</feature>
<keyword evidence="3" id="KW-1185">Reference proteome</keyword>
<evidence type="ECO:0000313" key="3">
    <source>
        <dbReference type="Proteomes" id="UP000472274"/>
    </source>
</evidence>
<protein>
    <submittedName>
        <fullName evidence="2">Uncharacterized protein</fullName>
    </submittedName>
</protein>
<feature type="region of interest" description="Disordered" evidence="1">
    <location>
        <begin position="1"/>
        <end position="59"/>
    </location>
</feature>
<feature type="compositionally biased region" description="Polar residues" evidence="1">
    <location>
        <begin position="32"/>
        <end position="41"/>
    </location>
</feature>
<evidence type="ECO:0000256" key="1">
    <source>
        <dbReference type="SAM" id="MobiDB-lite"/>
    </source>
</evidence>
<reference evidence="2" key="2">
    <citation type="submission" date="2025-09" db="UniProtKB">
        <authorList>
            <consortium name="Ensembl"/>
        </authorList>
    </citation>
    <scope>IDENTIFICATION</scope>
</reference>
<organism evidence="2 3">
    <name type="scientific">Terrapene triunguis</name>
    <name type="common">Three-toed box turtle</name>
    <dbReference type="NCBI Taxonomy" id="2587831"/>
    <lineage>
        <taxon>Eukaryota</taxon>
        <taxon>Metazoa</taxon>
        <taxon>Chordata</taxon>
        <taxon>Craniata</taxon>
        <taxon>Vertebrata</taxon>
        <taxon>Euteleostomi</taxon>
        <taxon>Archelosauria</taxon>
        <taxon>Testudinata</taxon>
        <taxon>Testudines</taxon>
        <taxon>Cryptodira</taxon>
        <taxon>Durocryptodira</taxon>
        <taxon>Testudinoidea</taxon>
        <taxon>Emydidae</taxon>
        <taxon>Terrapene</taxon>
    </lineage>
</organism>
<evidence type="ECO:0000313" key="2">
    <source>
        <dbReference type="Ensembl" id="ENSTMTP00000003137.1"/>
    </source>
</evidence>
<accession>A0A674I5J1</accession>
<sequence>MGHTPLGGHGGMSGGGDVTGPGQVPTQGWGGSTTQPHSAPSSVPAWPQPLAAGVAPARPPAQPCPCFQPSAPGLGTNGITSCYSFLPYLKRVLF</sequence>
<dbReference type="Proteomes" id="UP000472274">
    <property type="component" value="Unplaced"/>
</dbReference>
<proteinExistence type="predicted"/>
<reference evidence="2" key="1">
    <citation type="submission" date="2025-08" db="UniProtKB">
        <authorList>
            <consortium name="Ensembl"/>
        </authorList>
    </citation>
    <scope>IDENTIFICATION</scope>
</reference>
<dbReference type="Ensembl" id="ENSTMTT00000003255.1">
    <property type="protein sequence ID" value="ENSTMTP00000003137.1"/>
    <property type="gene ID" value="ENSTMTG00000002372.1"/>
</dbReference>
<dbReference type="AlphaFoldDB" id="A0A674I5J1"/>
<dbReference type="InParanoid" id="A0A674I5J1"/>